<evidence type="ECO:0000313" key="1">
    <source>
        <dbReference type="EMBL" id="TKA45206.1"/>
    </source>
</evidence>
<dbReference type="AlphaFoldDB" id="A0A4U0VAX4"/>
<gene>
    <name evidence="1" type="ORF">B0A54_04302</name>
</gene>
<sequence length="253" mass="28756">MAIQSTLALLGLPQELRDRIYDYAINAEHDHNTAPPADRGHRQAQAGPWTLKFDTQPPQATYLSLLRCNRQLYQEVKKYLAHNDPQTDVTAELDLHAKFPDMTAEWKCVPRCPSQAAQDLHISLNMRNLLDREFKAQDAHTLLLKPLFEILKCYVFKGPYFARSQPLHRSLELGTVHHGDYCDTGRWRLQSGVGCLAGSGLLEGAVGALEIHSDGQPNPYRYEVQSHKYQEVNRTSLARAGIRWDLFRGHMNA</sequence>
<accession>A0A4U0VAX4</accession>
<dbReference type="EMBL" id="NAJP01000012">
    <property type="protein sequence ID" value="TKA45206.1"/>
    <property type="molecule type" value="Genomic_DNA"/>
</dbReference>
<evidence type="ECO:0000313" key="2">
    <source>
        <dbReference type="Proteomes" id="UP000310066"/>
    </source>
</evidence>
<dbReference type="OrthoDB" id="3818343at2759"/>
<protein>
    <submittedName>
        <fullName evidence="1">Uncharacterized protein</fullName>
    </submittedName>
</protein>
<name>A0A4U0VAX4_9PEZI</name>
<organism evidence="1 2">
    <name type="scientific">Friedmanniomyces endolithicus</name>
    <dbReference type="NCBI Taxonomy" id="329885"/>
    <lineage>
        <taxon>Eukaryota</taxon>
        <taxon>Fungi</taxon>
        <taxon>Dikarya</taxon>
        <taxon>Ascomycota</taxon>
        <taxon>Pezizomycotina</taxon>
        <taxon>Dothideomycetes</taxon>
        <taxon>Dothideomycetidae</taxon>
        <taxon>Mycosphaerellales</taxon>
        <taxon>Teratosphaeriaceae</taxon>
        <taxon>Friedmanniomyces</taxon>
    </lineage>
</organism>
<proteinExistence type="predicted"/>
<reference evidence="1 2" key="1">
    <citation type="submission" date="2017-03" db="EMBL/GenBank/DDBJ databases">
        <title>Genomes of endolithic fungi from Antarctica.</title>
        <authorList>
            <person name="Coleine C."/>
            <person name="Masonjones S."/>
            <person name="Stajich J.E."/>
        </authorList>
    </citation>
    <scope>NUCLEOTIDE SEQUENCE [LARGE SCALE GENOMIC DNA]</scope>
    <source>
        <strain evidence="1 2">CCFEE 5311</strain>
    </source>
</reference>
<comment type="caution">
    <text evidence="1">The sequence shown here is derived from an EMBL/GenBank/DDBJ whole genome shotgun (WGS) entry which is preliminary data.</text>
</comment>
<dbReference type="Proteomes" id="UP000310066">
    <property type="component" value="Unassembled WGS sequence"/>
</dbReference>